<keyword evidence="2" id="KW-1185">Reference proteome</keyword>
<feature type="region of interest" description="Disordered" evidence="1">
    <location>
        <begin position="151"/>
        <end position="193"/>
    </location>
</feature>
<evidence type="ECO:0000313" key="3">
    <source>
        <dbReference type="RefSeq" id="XP_021109146.1"/>
    </source>
</evidence>
<accession>A0AAX6SKS6</accession>
<reference evidence="3" key="1">
    <citation type="submission" date="2025-08" db="UniProtKB">
        <authorList>
            <consortium name="RefSeq"/>
        </authorList>
    </citation>
    <scope>IDENTIFICATION</scope>
</reference>
<proteinExistence type="predicted"/>
<sequence length="223" mass="23938">MVFKHEEMGAQKAFEINHKSPRTAPSEVRLVGGLKTWVLVPPWSTYVTLGESSTLPLAINTTKVRRSITHAARPLPARNRIKKLEKDAQQHQPRGFGPRVVPLQQALPPGISGQLPGHSASRARSGGREGGGRGATILLGGDTEALLGPATGAPPCLCRPTPPRLRSGRQSGPGRRTPPRAGAQNLSSTSFRGSFLCEDEHKTVGVPRQDMFSQINKLMESPA</sequence>
<name>A0AAX6SKS6_HETGA</name>
<evidence type="ECO:0000256" key="1">
    <source>
        <dbReference type="SAM" id="MobiDB-lite"/>
    </source>
</evidence>
<organism evidence="2 3">
    <name type="scientific">Heterocephalus glaber</name>
    <name type="common">Naked mole rat</name>
    <dbReference type="NCBI Taxonomy" id="10181"/>
    <lineage>
        <taxon>Eukaryota</taxon>
        <taxon>Metazoa</taxon>
        <taxon>Chordata</taxon>
        <taxon>Craniata</taxon>
        <taxon>Vertebrata</taxon>
        <taxon>Euteleostomi</taxon>
        <taxon>Mammalia</taxon>
        <taxon>Eutheria</taxon>
        <taxon>Euarchontoglires</taxon>
        <taxon>Glires</taxon>
        <taxon>Rodentia</taxon>
        <taxon>Hystricomorpha</taxon>
        <taxon>Bathyergidae</taxon>
        <taxon>Heterocephalus</taxon>
    </lineage>
</organism>
<dbReference type="RefSeq" id="XP_021109146.1">
    <property type="nucleotide sequence ID" value="XM_021253487.1"/>
</dbReference>
<dbReference type="GeneID" id="110347883"/>
<feature type="region of interest" description="Disordered" evidence="1">
    <location>
        <begin position="107"/>
        <end position="135"/>
    </location>
</feature>
<evidence type="ECO:0000313" key="2">
    <source>
        <dbReference type="Proteomes" id="UP000694906"/>
    </source>
</evidence>
<gene>
    <name evidence="3" type="primary">LOC110347883</name>
</gene>
<protein>
    <submittedName>
        <fullName evidence="3">Uncharacterized protein LOC110347883</fullName>
    </submittedName>
</protein>
<dbReference type="Proteomes" id="UP000694906">
    <property type="component" value="Unplaced"/>
</dbReference>
<dbReference type="AlphaFoldDB" id="A0AAX6SKS6"/>